<dbReference type="EMBL" id="CP118868">
    <property type="protein sequence ID" value="WEG36233.1"/>
    <property type="molecule type" value="Genomic_DNA"/>
</dbReference>
<keyword evidence="3" id="KW-0472">Membrane</keyword>
<name>A0ABY8C6B0_9FIRM</name>
<evidence type="ECO:0000259" key="4">
    <source>
        <dbReference type="Pfam" id="PF10502"/>
    </source>
</evidence>
<dbReference type="Gene3D" id="2.10.109.10">
    <property type="entry name" value="Umud Fragment, subunit A"/>
    <property type="match status" value="1"/>
</dbReference>
<dbReference type="Proteomes" id="UP001220478">
    <property type="component" value="Chromosome"/>
</dbReference>
<keyword evidence="6" id="KW-1185">Reference proteome</keyword>
<comment type="similarity">
    <text evidence="2 3">Belongs to the peptidase S26 family.</text>
</comment>
<feature type="transmembrane region" description="Helical" evidence="3">
    <location>
        <begin position="27"/>
        <end position="49"/>
    </location>
</feature>
<gene>
    <name evidence="5" type="primary">lepB</name>
    <name evidence="5" type="ORF">PYS61_05955</name>
</gene>
<comment type="catalytic activity">
    <reaction evidence="3">
        <text>Cleavage of hydrophobic, N-terminal signal or leader sequences from secreted and periplasmic proteins.</text>
        <dbReference type="EC" id="3.4.21.89"/>
    </reaction>
</comment>
<dbReference type="Pfam" id="PF10502">
    <property type="entry name" value="Peptidase_S26"/>
    <property type="match status" value="1"/>
</dbReference>
<dbReference type="CDD" id="cd06530">
    <property type="entry name" value="S26_SPase_I"/>
    <property type="match status" value="1"/>
</dbReference>
<keyword evidence="3" id="KW-0812">Transmembrane</keyword>
<keyword evidence="3" id="KW-0645">Protease</keyword>
<organism evidence="5 6">
    <name type="scientific">Amygdalobacter indicium</name>
    <dbReference type="NCBI Taxonomy" id="3029272"/>
    <lineage>
        <taxon>Bacteria</taxon>
        <taxon>Bacillati</taxon>
        <taxon>Bacillota</taxon>
        <taxon>Clostridia</taxon>
        <taxon>Eubacteriales</taxon>
        <taxon>Oscillospiraceae</taxon>
        <taxon>Amygdalobacter</taxon>
    </lineage>
</organism>
<dbReference type="InterPro" id="IPR000223">
    <property type="entry name" value="Pept_S26A_signal_pept_1"/>
</dbReference>
<dbReference type="PANTHER" id="PTHR43390">
    <property type="entry name" value="SIGNAL PEPTIDASE I"/>
    <property type="match status" value="1"/>
</dbReference>
<evidence type="ECO:0000256" key="2">
    <source>
        <dbReference type="ARBA" id="ARBA00009370"/>
    </source>
</evidence>
<dbReference type="PRINTS" id="PR00727">
    <property type="entry name" value="LEADERPTASE"/>
</dbReference>
<feature type="domain" description="Peptidase S26" evidence="4">
    <location>
        <begin position="27"/>
        <end position="172"/>
    </location>
</feature>
<dbReference type="EC" id="3.4.21.89" evidence="3"/>
<dbReference type="RefSeq" id="WP_315572275.1">
    <property type="nucleotide sequence ID" value="NZ_CP118868.1"/>
</dbReference>
<dbReference type="InterPro" id="IPR019533">
    <property type="entry name" value="Peptidase_S26"/>
</dbReference>
<keyword evidence="3 5" id="KW-0378">Hydrolase</keyword>
<comment type="subcellular location">
    <subcellularLocation>
        <location evidence="1">Cell membrane</location>
        <topology evidence="1">Single-pass type II membrane protein</topology>
    </subcellularLocation>
    <subcellularLocation>
        <location evidence="3">Membrane</location>
        <topology evidence="3">Single-pass type II membrane protein</topology>
    </subcellularLocation>
</comment>
<dbReference type="InterPro" id="IPR036286">
    <property type="entry name" value="LexA/Signal_pep-like_sf"/>
</dbReference>
<protein>
    <recommendedName>
        <fullName evidence="3">Signal peptidase I</fullName>
        <ecNumber evidence="3">3.4.21.89</ecNumber>
    </recommendedName>
</protein>
<accession>A0ABY8C6B0</accession>
<dbReference type="NCBIfam" id="TIGR02227">
    <property type="entry name" value="sigpep_I_bact"/>
    <property type="match status" value="1"/>
</dbReference>
<evidence type="ECO:0000256" key="1">
    <source>
        <dbReference type="ARBA" id="ARBA00004401"/>
    </source>
</evidence>
<evidence type="ECO:0000256" key="3">
    <source>
        <dbReference type="RuleBase" id="RU362042"/>
    </source>
</evidence>
<sequence length="180" mass="20484">MLYKIGGKRGRDRPQAKDPVIQALLKFLFKLMTILLLLMLVFKFVFGIYRVNDTAMVPNVNPGDLIFYYRLDKKYFVGDTVIYNFKGQTKLARIVALPGDKVDVDEHGLKVNGSRQYEPKIFKETQAFKDGVSFPLQLGTDEVFVLADNRDKAADSRLFGALKRSQISGKIFNLIRSRGI</sequence>
<evidence type="ECO:0000313" key="5">
    <source>
        <dbReference type="EMBL" id="WEG36233.1"/>
    </source>
</evidence>
<dbReference type="GO" id="GO:0009003">
    <property type="term" value="F:signal peptidase activity"/>
    <property type="evidence" value="ECO:0007669"/>
    <property type="project" value="UniProtKB-EC"/>
</dbReference>
<proteinExistence type="inferred from homology"/>
<reference evidence="5 6" key="1">
    <citation type="submission" date="2023-02" db="EMBL/GenBank/DDBJ databases">
        <title>Novel Oscillospiraceae bacterial genomes.</title>
        <authorList>
            <person name="Srinivasan S."/>
            <person name="Austin M.N."/>
            <person name="Fiedler T.L."/>
            <person name="Strenk S.M."/>
            <person name="Agnew K.J."/>
            <person name="Nagana Gowda G.A."/>
            <person name="Raftery D."/>
            <person name="Beamer M.A."/>
            <person name="Achilles S.L."/>
            <person name="Wiesenfeld H.C."/>
            <person name="Fredricks D.N."/>
            <person name="Hillier S.L."/>
        </authorList>
    </citation>
    <scope>NUCLEOTIDE SEQUENCE [LARGE SCALE GENOMIC DNA]</scope>
    <source>
        <strain evidence="5 6">CHIC02 1186E3-8</strain>
    </source>
</reference>
<dbReference type="PANTHER" id="PTHR43390:SF1">
    <property type="entry name" value="CHLOROPLAST PROCESSING PEPTIDASE"/>
    <property type="match status" value="1"/>
</dbReference>
<dbReference type="SUPFAM" id="SSF51306">
    <property type="entry name" value="LexA/Signal peptidase"/>
    <property type="match status" value="1"/>
</dbReference>
<keyword evidence="3" id="KW-1133">Transmembrane helix</keyword>
<evidence type="ECO:0000313" key="6">
    <source>
        <dbReference type="Proteomes" id="UP001220478"/>
    </source>
</evidence>